<evidence type="ECO:0000313" key="2">
    <source>
        <dbReference type="Proteomes" id="UP000215914"/>
    </source>
</evidence>
<dbReference type="AlphaFoldDB" id="A0A9K3J7D3"/>
<keyword evidence="2" id="KW-1185">Reference proteome</keyword>
<sequence>MHVSLTCLEGRSLAVQGSISFTPTSKRGLMTPHLFKRPFSSTTIFPDLWSSTYSNSPISNHAFA</sequence>
<name>A0A9K3J7D3_HELAN</name>
<comment type="caution">
    <text evidence="1">The sequence shown here is derived from an EMBL/GenBank/DDBJ whole genome shotgun (WGS) entry which is preliminary data.</text>
</comment>
<reference evidence="1" key="1">
    <citation type="journal article" date="2017" name="Nature">
        <title>The sunflower genome provides insights into oil metabolism, flowering and Asterid evolution.</title>
        <authorList>
            <person name="Badouin H."/>
            <person name="Gouzy J."/>
            <person name="Grassa C.J."/>
            <person name="Murat F."/>
            <person name="Staton S.E."/>
            <person name="Cottret L."/>
            <person name="Lelandais-Briere C."/>
            <person name="Owens G.L."/>
            <person name="Carrere S."/>
            <person name="Mayjonade B."/>
            <person name="Legrand L."/>
            <person name="Gill N."/>
            <person name="Kane N.C."/>
            <person name="Bowers J.E."/>
            <person name="Hubner S."/>
            <person name="Bellec A."/>
            <person name="Berard A."/>
            <person name="Berges H."/>
            <person name="Blanchet N."/>
            <person name="Boniface M.C."/>
            <person name="Brunel D."/>
            <person name="Catrice O."/>
            <person name="Chaidir N."/>
            <person name="Claudel C."/>
            <person name="Donnadieu C."/>
            <person name="Faraut T."/>
            <person name="Fievet G."/>
            <person name="Helmstetter N."/>
            <person name="King M."/>
            <person name="Knapp S.J."/>
            <person name="Lai Z."/>
            <person name="Le Paslier M.C."/>
            <person name="Lippi Y."/>
            <person name="Lorenzon L."/>
            <person name="Mandel J.R."/>
            <person name="Marage G."/>
            <person name="Marchand G."/>
            <person name="Marquand E."/>
            <person name="Bret-Mestries E."/>
            <person name="Morien E."/>
            <person name="Nambeesan S."/>
            <person name="Nguyen T."/>
            <person name="Pegot-Espagnet P."/>
            <person name="Pouilly N."/>
            <person name="Raftis F."/>
            <person name="Sallet E."/>
            <person name="Schiex T."/>
            <person name="Thomas J."/>
            <person name="Vandecasteele C."/>
            <person name="Vares D."/>
            <person name="Vear F."/>
            <person name="Vautrin S."/>
            <person name="Crespi M."/>
            <person name="Mangin B."/>
            <person name="Burke J.M."/>
            <person name="Salse J."/>
            <person name="Munos S."/>
            <person name="Vincourt P."/>
            <person name="Rieseberg L.H."/>
            <person name="Langlade N.B."/>
        </authorList>
    </citation>
    <scope>NUCLEOTIDE SEQUENCE</scope>
    <source>
        <tissue evidence="1">Leaves</tissue>
    </source>
</reference>
<protein>
    <submittedName>
        <fullName evidence="1">Uncharacterized protein</fullName>
    </submittedName>
</protein>
<organism evidence="1 2">
    <name type="scientific">Helianthus annuus</name>
    <name type="common">Common sunflower</name>
    <dbReference type="NCBI Taxonomy" id="4232"/>
    <lineage>
        <taxon>Eukaryota</taxon>
        <taxon>Viridiplantae</taxon>
        <taxon>Streptophyta</taxon>
        <taxon>Embryophyta</taxon>
        <taxon>Tracheophyta</taxon>
        <taxon>Spermatophyta</taxon>
        <taxon>Magnoliopsida</taxon>
        <taxon>eudicotyledons</taxon>
        <taxon>Gunneridae</taxon>
        <taxon>Pentapetalae</taxon>
        <taxon>asterids</taxon>
        <taxon>campanulids</taxon>
        <taxon>Asterales</taxon>
        <taxon>Asteraceae</taxon>
        <taxon>Asteroideae</taxon>
        <taxon>Heliantheae alliance</taxon>
        <taxon>Heliantheae</taxon>
        <taxon>Helianthus</taxon>
    </lineage>
</organism>
<gene>
    <name evidence="1" type="ORF">HanXRQr2_Chr04g0161531</name>
</gene>
<dbReference type="Proteomes" id="UP000215914">
    <property type="component" value="Unassembled WGS sequence"/>
</dbReference>
<dbReference type="EMBL" id="MNCJ02000319">
    <property type="protein sequence ID" value="KAF5809789.1"/>
    <property type="molecule type" value="Genomic_DNA"/>
</dbReference>
<evidence type="ECO:0000313" key="1">
    <source>
        <dbReference type="EMBL" id="KAF5809789.1"/>
    </source>
</evidence>
<dbReference type="Gramene" id="mRNA:HanXRQr2_Chr04g0161531">
    <property type="protein sequence ID" value="mRNA:HanXRQr2_Chr04g0161531"/>
    <property type="gene ID" value="HanXRQr2_Chr04g0161531"/>
</dbReference>
<reference evidence="1" key="2">
    <citation type="submission" date="2020-06" db="EMBL/GenBank/DDBJ databases">
        <title>Helianthus annuus Genome sequencing and assembly Release 2.</title>
        <authorList>
            <person name="Gouzy J."/>
            <person name="Langlade N."/>
            <person name="Munos S."/>
        </authorList>
    </citation>
    <scope>NUCLEOTIDE SEQUENCE</scope>
    <source>
        <tissue evidence="1">Leaves</tissue>
    </source>
</reference>
<proteinExistence type="predicted"/>
<accession>A0A9K3J7D3</accession>